<keyword evidence="1" id="KW-0687">Ribonucleoprotein</keyword>
<name>A0ACB7UIV2_DIOAL</name>
<evidence type="ECO:0000313" key="2">
    <source>
        <dbReference type="Proteomes" id="UP000827976"/>
    </source>
</evidence>
<dbReference type="Proteomes" id="UP000827976">
    <property type="component" value="Chromosome 16"/>
</dbReference>
<accession>A0ACB7UIV2</accession>
<dbReference type="EMBL" id="CM037026">
    <property type="protein sequence ID" value="KAH7660229.1"/>
    <property type="molecule type" value="Genomic_DNA"/>
</dbReference>
<keyword evidence="2" id="KW-1185">Reference proteome</keyword>
<gene>
    <name evidence="1" type="ORF">IHE45_16G085800</name>
</gene>
<organism evidence="1 2">
    <name type="scientific">Dioscorea alata</name>
    <name type="common">Purple yam</name>
    <dbReference type="NCBI Taxonomy" id="55571"/>
    <lineage>
        <taxon>Eukaryota</taxon>
        <taxon>Viridiplantae</taxon>
        <taxon>Streptophyta</taxon>
        <taxon>Embryophyta</taxon>
        <taxon>Tracheophyta</taxon>
        <taxon>Spermatophyta</taxon>
        <taxon>Magnoliopsida</taxon>
        <taxon>Liliopsida</taxon>
        <taxon>Dioscoreales</taxon>
        <taxon>Dioscoreaceae</taxon>
        <taxon>Dioscorea</taxon>
    </lineage>
</organism>
<proteinExistence type="predicted"/>
<comment type="caution">
    <text evidence="1">The sequence shown here is derived from an EMBL/GenBank/DDBJ whole genome shotgun (WGS) entry which is preliminary data.</text>
</comment>
<protein>
    <submittedName>
        <fullName evidence="1">Heterogeneous nuclear ribonucleoprotein A1/A3 protein</fullName>
    </submittedName>
</protein>
<reference evidence="2" key="1">
    <citation type="journal article" date="2022" name="Nat. Commun.">
        <title>Chromosome evolution and the genetic basis of agronomically important traits in greater yam.</title>
        <authorList>
            <person name="Bredeson J.V."/>
            <person name="Lyons J.B."/>
            <person name="Oniyinde I.O."/>
            <person name="Okereke N.R."/>
            <person name="Kolade O."/>
            <person name="Nnabue I."/>
            <person name="Nwadili C.O."/>
            <person name="Hribova E."/>
            <person name="Parker M."/>
            <person name="Nwogha J."/>
            <person name="Shu S."/>
            <person name="Carlson J."/>
            <person name="Kariba R."/>
            <person name="Muthemba S."/>
            <person name="Knop K."/>
            <person name="Barton G.J."/>
            <person name="Sherwood A.V."/>
            <person name="Lopez-Montes A."/>
            <person name="Asiedu R."/>
            <person name="Jamnadass R."/>
            <person name="Muchugi A."/>
            <person name="Goodstein D."/>
            <person name="Egesi C.N."/>
            <person name="Featherston J."/>
            <person name="Asfaw A."/>
            <person name="Simpson G.G."/>
            <person name="Dolezel J."/>
            <person name="Hendre P.S."/>
            <person name="Van Deynze A."/>
            <person name="Kumar P.L."/>
            <person name="Obidiegwu J.E."/>
            <person name="Bhattacharjee R."/>
            <person name="Rokhsar D.S."/>
        </authorList>
    </citation>
    <scope>NUCLEOTIDE SEQUENCE [LARGE SCALE GENOMIC DNA]</scope>
    <source>
        <strain evidence="2">cv. TDa95/00328</strain>
    </source>
</reference>
<evidence type="ECO:0000313" key="1">
    <source>
        <dbReference type="EMBL" id="KAH7660229.1"/>
    </source>
</evidence>
<sequence length="360" mass="37607">MASRSRRGDSRNGERDGASPGKIFVGGLHKGADDRLFREHFEKYGTIDDSVIMRDKHTRQPRGFGFITYADPSVVDKVIEDTHVILGKQVEIKRTIPRGSAKDFKTKKIFVGGIPSSVTDDEFKNFFSKYGKVLEHQIITDHSTNRSRGFGFIVFDSEQVVDDLLAKGNMIDLAGSQVEIKKAEPKKASNPPSSAYGSNFRARSFGDGDGDGDGDGAGGFGSSYSGFGSSGFGPAPYRGLGGYGSRLGGYGGGGGGYGPDAGEFGGGYGGFDSHLGVYRGDSSLNYSSRIGSFGGGFPGGYGGSGLGGGYMRGEAFDGYGNTSYGSGYGYGSGAGYGSGGMYGAARGGYGGPGRYHPYAR</sequence>